<dbReference type="RefSeq" id="WP_278018402.1">
    <property type="nucleotide sequence ID" value="NZ_JARRRY010000011.1"/>
</dbReference>
<keyword evidence="3" id="KW-0804">Transcription</keyword>
<dbReference type="SMART" id="SM00345">
    <property type="entry name" value="HTH_GNTR"/>
    <property type="match status" value="1"/>
</dbReference>
<keyword evidence="2" id="KW-0238">DNA-binding</keyword>
<comment type="caution">
    <text evidence="5">The sequence shown here is derived from an EMBL/GenBank/DDBJ whole genome shotgun (WGS) entry which is preliminary data.</text>
</comment>
<dbReference type="Pfam" id="PF00392">
    <property type="entry name" value="GntR"/>
    <property type="match status" value="1"/>
</dbReference>
<dbReference type="InterPro" id="IPR000524">
    <property type="entry name" value="Tscrpt_reg_HTH_GntR"/>
</dbReference>
<dbReference type="SUPFAM" id="SSF48008">
    <property type="entry name" value="GntR ligand-binding domain-like"/>
    <property type="match status" value="1"/>
</dbReference>
<dbReference type="SMART" id="SM00895">
    <property type="entry name" value="FCD"/>
    <property type="match status" value="1"/>
</dbReference>
<evidence type="ECO:0000256" key="2">
    <source>
        <dbReference type="ARBA" id="ARBA00023125"/>
    </source>
</evidence>
<dbReference type="PANTHER" id="PTHR43537">
    <property type="entry name" value="TRANSCRIPTIONAL REGULATOR, GNTR FAMILY"/>
    <property type="match status" value="1"/>
</dbReference>
<name>A0ABT6H6Y5_9BACI</name>
<organism evidence="5 6">
    <name type="scientific">Ectobacillus antri</name>
    <dbReference type="NCBI Taxonomy" id="2486280"/>
    <lineage>
        <taxon>Bacteria</taxon>
        <taxon>Bacillati</taxon>
        <taxon>Bacillota</taxon>
        <taxon>Bacilli</taxon>
        <taxon>Bacillales</taxon>
        <taxon>Bacillaceae</taxon>
        <taxon>Ectobacillus</taxon>
    </lineage>
</organism>
<dbReference type="Pfam" id="PF07729">
    <property type="entry name" value="FCD"/>
    <property type="match status" value="1"/>
</dbReference>
<feature type="domain" description="HTH gntR-type" evidence="4">
    <location>
        <begin position="5"/>
        <end position="72"/>
    </location>
</feature>
<evidence type="ECO:0000256" key="1">
    <source>
        <dbReference type="ARBA" id="ARBA00023015"/>
    </source>
</evidence>
<dbReference type="EMBL" id="JARULN010000011">
    <property type="protein sequence ID" value="MDG5754717.1"/>
    <property type="molecule type" value="Genomic_DNA"/>
</dbReference>
<protein>
    <submittedName>
        <fullName evidence="5">GntR family transcriptional regulator</fullName>
    </submittedName>
</protein>
<evidence type="ECO:0000313" key="6">
    <source>
        <dbReference type="Proteomes" id="UP001218246"/>
    </source>
</evidence>
<dbReference type="PANTHER" id="PTHR43537:SF51">
    <property type="entry name" value="HTH-TYPE TRANSCRIPTIONAL REGULATOR LGOR-RELATED"/>
    <property type="match status" value="1"/>
</dbReference>
<keyword evidence="1" id="KW-0805">Transcription regulation</keyword>
<dbReference type="Gene3D" id="1.10.10.10">
    <property type="entry name" value="Winged helix-like DNA-binding domain superfamily/Winged helix DNA-binding domain"/>
    <property type="match status" value="1"/>
</dbReference>
<accession>A0ABT6H6Y5</accession>
<dbReference type="CDD" id="cd07377">
    <property type="entry name" value="WHTH_GntR"/>
    <property type="match status" value="1"/>
</dbReference>
<dbReference type="InterPro" id="IPR036388">
    <property type="entry name" value="WH-like_DNA-bd_sf"/>
</dbReference>
<keyword evidence="6" id="KW-1185">Reference proteome</keyword>
<dbReference type="InterPro" id="IPR011711">
    <property type="entry name" value="GntR_C"/>
</dbReference>
<proteinExistence type="predicted"/>
<dbReference type="Gene3D" id="1.20.120.530">
    <property type="entry name" value="GntR ligand-binding domain-like"/>
    <property type="match status" value="1"/>
</dbReference>
<dbReference type="Proteomes" id="UP001218246">
    <property type="component" value="Unassembled WGS sequence"/>
</dbReference>
<evidence type="ECO:0000256" key="3">
    <source>
        <dbReference type="ARBA" id="ARBA00023163"/>
    </source>
</evidence>
<dbReference type="InterPro" id="IPR008920">
    <property type="entry name" value="TF_FadR/GntR_C"/>
</dbReference>
<evidence type="ECO:0000259" key="4">
    <source>
        <dbReference type="PROSITE" id="PS50949"/>
    </source>
</evidence>
<sequence>MNKRKSMEQVVYETIKMAILAREIAPGTQLVENTISDKLKVSRTPIRNAIKKLQEEGLVTMVPNRGAFVMQPTRTEIMQAFEFRTELECMAVPLALQHVTKQDIVELQEMMIGEREAYKEKDILTYIKINKAFHLFLAKRTGNKFLIETLDTLLRKINIYLILYGVFNYVSLDEVTNLQDHERMVAFIEQKEGEALQYLIRKHLQTSLHELEINKLQYKALEDVL</sequence>
<gene>
    <name evidence="5" type="ORF">P6P90_12135</name>
</gene>
<dbReference type="InterPro" id="IPR036390">
    <property type="entry name" value="WH_DNA-bd_sf"/>
</dbReference>
<reference evidence="5 6" key="1">
    <citation type="submission" date="2023-04" db="EMBL/GenBank/DDBJ databases">
        <title>Ectobacillus antri isolated from activated sludge.</title>
        <authorList>
            <person name="Yan P."/>
            <person name="Liu X."/>
        </authorList>
    </citation>
    <scope>NUCLEOTIDE SEQUENCE [LARGE SCALE GENOMIC DNA]</scope>
    <source>
        <strain evidence="5 6">C18H</strain>
    </source>
</reference>
<dbReference type="SUPFAM" id="SSF46785">
    <property type="entry name" value="Winged helix' DNA-binding domain"/>
    <property type="match status" value="1"/>
</dbReference>
<evidence type="ECO:0000313" key="5">
    <source>
        <dbReference type="EMBL" id="MDG5754717.1"/>
    </source>
</evidence>
<dbReference type="PROSITE" id="PS50949">
    <property type="entry name" value="HTH_GNTR"/>
    <property type="match status" value="1"/>
</dbReference>